<dbReference type="AlphaFoldDB" id="A0A8J3ZBK8"/>
<feature type="transmembrane region" description="Helical" evidence="5">
    <location>
        <begin position="323"/>
        <end position="344"/>
    </location>
</feature>
<name>A0A8J3ZBK8_9ACTN</name>
<organism evidence="7 8">
    <name type="scientific">Virgisporangium aurantiacum</name>
    <dbReference type="NCBI Taxonomy" id="175570"/>
    <lineage>
        <taxon>Bacteria</taxon>
        <taxon>Bacillati</taxon>
        <taxon>Actinomycetota</taxon>
        <taxon>Actinomycetes</taxon>
        <taxon>Micromonosporales</taxon>
        <taxon>Micromonosporaceae</taxon>
        <taxon>Virgisporangium</taxon>
    </lineage>
</organism>
<evidence type="ECO:0000256" key="4">
    <source>
        <dbReference type="ARBA" id="ARBA00023136"/>
    </source>
</evidence>
<sequence length="374" mass="37285">MTTTYAAKAPIVTRALLLRCISIFGAAVGFYLPLSVVPMLAAETGSDRSAGLATVALLLATVGGEIVTPRLAARIGYRWSLLAGLTLLGAPTLLLAVSADPGVILGVSAVRGVGFAICVVAGGALTAQIIPAERRGEGLAVVGLVNGTTSLIALPAGVWAADRWGYGAVFVVTAVVTLGALVSVPSLPDHDVTATAADHRAVLPGLGRPALIFASVTAALGVLVTYLPLAAAGQPAWVTAAALFAQPAAATCTSWVAGRIGDRVGPVRLLAPGLVVAALGMACLSFTPIVGALVFGAGFGILQNATLSLMYKRVPTGGEMTVSAVWNIAYDLGMAGGALGAGLVVGAAGYPATFVLTAVAMVPALVLSVRSASR</sequence>
<dbReference type="PROSITE" id="PS50850">
    <property type="entry name" value="MFS"/>
    <property type="match status" value="1"/>
</dbReference>
<dbReference type="InterPro" id="IPR036259">
    <property type="entry name" value="MFS_trans_sf"/>
</dbReference>
<feature type="transmembrane region" description="Helical" evidence="5">
    <location>
        <begin position="79"/>
        <end position="97"/>
    </location>
</feature>
<reference evidence="7" key="1">
    <citation type="submission" date="2021-01" db="EMBL/GenBank/DDBJ databases">
        <title>Whole genome shotgun sequence of Virgisporangium aurantiacum NBRC 16421.</title>
        <authorList>
            <person name="Komaki H."/>
            <person name="Tamura T."/>
        </authorList>
    </citation>
    <scope>NUCLEOTIDE SEQUENCE</scope>
    <source>
        <strain evidence="7">NBRC 16421</strain>
    </source>
</reference>
<keyword evidence="8" id="KW-1185">Reference proteome</keyword>
<feature type="transmembrane region" description="Helical" evidence="5">
    <location>
        <begin position="16"/>
        <end position="37"/>
    </location>
</feature>
<dbReference type="SUPFAM" id="SSF103473">
    <property type="entry name" value="MFS general substrate transporter"/>
    <property type="match status" value="1"/>
</dbReference>
<dbReference type="InterPro" id="IPR052714">
    <property type="entry name" value="MFS_Exporter"/>
</dbReference>
<dbReference type="InterPro" id="IPR020846">
    <property type="entry name" value="MFS_dom"/>
</dbReference>
<dbReference type="PANTHER" id="PTHR23531">
    <property type="entry name" value="QUINOLENE RESISTANCE PROTEIN NORA"/>
    <property type="match status" value="1"/>
</dbReference>
<comment type="subcellular location">
    <subcellularLocation>
        <location evidence="1">Cell membrane</location>
        <topology evidence="1">Multi-pass membrane protein</topology>
    </subcellularLocation>
</comment>
<feature type="transmembrane region" description="Helical" evidence="5">
    <location>
        <begin position="293"/>
        <end position="311"/>
    </location>
</feature>
<dbReference type="Pfam" id="PF07690">
    <property type="entry name" value="MFS_1"/>
    <property type="match status" value="1"/>
</dbReference>
<protein>
    <submittedName>
        <fullName evidence="7">MFS transporter</fullName>
    </submittedName>
</protein>
<dbReference type="EMBL" id="BOPG01000064">
    <property type="protein sequence ID" value="GIJ61174.1"/>
    <property type="molecule type" value="Genomic_DNA"/>
</dbReference>
<dbReference type="GO" id="GO:0005886">
    <property type="term" value="C:plasma membrane"/>
    <property type="evidence" value="ECO:0007669"/>
    <property type="project" value="UniProtKB-SubCell"/>
</dbReference>
<dbReference type="Proteomes" id="UP000612585">
    <property type="component" value="Unassembled WGS sequence"/>
</dbReference>
<feature type="transmembrane region" description="Helical" evidence="5">
    <location>
        <begin position="210"/>
        <end position="230"/>
    </location>
</feature>
<feature type="transmembrane region" description="Helical" evidence="5">
    <location>
        <begin position="350"/>
        <end position="369"/>
    </location>
</feature>
<comment type="caution">
    <text evidence="7">The sequence shown here is derived from an EMBL/GenBank/DDBJ whole genome shotgun (WGS) entry which is preliminary data.</text>
</comment>
<feature type="transmembrane region" description="Helical" evidence="5">
    <location>
        <begin position="236"/>
        <end position="257"/>
    </location>
</feature>
<evidence type="ECO:0000313" key="7">
    <source>
        <dbReference type="EMBL" id="GIJ61174.1"/>
    </source>
</evidence>
<keyword evidence="4 5" id="KW-0472">Membrane</keyword>
<dbReference type="GO" id="GO:0022857">
    <property type="term" value="F:transmembrane transporter activity"/>
    <property type="evidence" value="ECO:0007669"/>
    <property type="project" value="InterPro"/>
</dbReference>
<dbReference type="Gene3D" id="1.20.1250.20">
    <property type="entry name" value="MFS general substrate transporter like domains"/>
    <property type="match status" value="1"/>
</dbReference>
<dbReference type="RefSeq" id="WP_204005966.1">
    <property type="nucleotide sequence ID" value="NZ_BOPG01000064.1"/>
</dbReference>
<evidence type="ECO:0000256" key="5">
    <source>
        <dbReference type="SAM" id="Phobius"/>
    </source>
</evidence>
<feature type="transmembrane region" description="Helical" evidence="5">
    <location>
        <begin position="164"/>
        <end position="184"/>
    </location>
</feature>
<feature type="transmembrane region" description="Helical" evidence="5">
    <location>
        <begin position="269"/>
        <end position="287"/>
    </location>
</feature>
<keyword evidence="3 5" id="KW-1133">Transmembrane helix</keyword>
<evidence type="ECO:0000256" key="3">
    <source>
        <dbReference type="ARBA" id="ARBA00022989"/>
    </source>
</evidence>
<dbReference type="PANTHER" id="PTHR23531:SF1">
    <property type="entry name" value="QUINOLENE RESISTANCE PROTEIN NORA"/>
    <property type="match status" value="1"/>
</dbReference>
<accession>A0A8J3ZBK8</accession>
<evidence type="ECO:0000313" key="8">
    <source>
        <dbReference type="Proteomes" id="UP000612585"/>
    </source>
</evidence>
<evidence type="ECO:0000259" key="6">
    <source>
        <dbReference type="PROSITE" id="PS50850"/>
    </source>
</evidence>
<feature type="transmembrane region" description="Helical" evidence="5">
    <location>
        <begin position="139"/>
        <end position="158"/>
    </location>
</feature>
<gene>
    <name evidence="7" type="ORF">Vau01_086900</name>
</gene>
<feature type="domain" description="Major facilitator superfamily (MFS) profile" evidence="6">
    <location>
        <begin position="15"/>
        <end position="374"/>
    </location>
</feature>
<evidence type="ECO:0000256" key="2">
    <source>
        <dbReference type="ARBA" id="ARBA00022692"/>
    </source>
</evidence>
<evidence type="ECO:0000256" key="1">
    <source>
        <dbReference type="ARBA" id="ARBA00004651"/>
    </source>
</evidence>
<dbReference type="InterPro" id="IPR011701">
    <property type="entry name" value="MFS"/>
</dbReference>
<feature type="transmembrane region" description="Helical" evidence="5">
    <location>
        <begin position="49"/>
        <end position="67"/>
    </location>
</feature>
<proteinExistence type="predicted"/>
<keyword evidence="2 5" id="KW-0812">Transmembrane</keyword>
<feature type="transmembrane region" description="Helical" evidence="5">
    <location>
        <begin position="103"/>
        <end position="127"/>
    </location>
</feature>